<evidence type="ECO:0000256" key="2">
    <source>
        <dbReference type="ARBA" id="ARBA00005189"/>
    </source>
</evidence>
<dbReference type="EC" id="2.3.1.20" evidence="4"/>
<evidence type="ECO:0000259" key="12">
    <source>
        <dbReference type="Pfam" id="PF06974"/>
    </source>
</evidence>
<accession>A0A1H0JLC9</accession>
<keyword evidence="5" id="KW-0444">Lipid biosynthesis</keyword>
<evidence type="ECO:0000256" key="9">
    <source>
        <dbReference type="ARBA" id="ARBA00023315"/>
    </source>
</evidence>
<dbReference type="InterPro" id="IPR045034">
    <property type="entry name" value="O-acyltransferase_WSD1-like"/>
</dbReference>
<keyword evidence="14" id="KW-1185">Reference proteome</keyword>
<keyword evidence="6 13" id="KW-0808">Transferase</keyword>
<name>A0A1H0JLC9_9PSEU</name>
<evidence type="ECO:0000256" key="1">
    <source>
        <dbReference type="ARBA" id="ARBA00004771"/>
    </source>
</evidence>
<dbReference type="Gene3D" id="3.30.559.10">
    <property type="entry name" value="Chloramphenicol acetyltransferase-like domain"/>
    <property type="match status" value="1"/>
</dbReference>
<evidence type="ECO:0000256" key="3">
    <source>
        <dbReference type="ARBA" id="ARBA00009587"/>
    </source>
</evidence>
<keyword evidence="8" id="KW-0443">Lipid metabolism</keyword>
<dbReference type="InterPro" id="IPR023213">
    <property type="entry name" value="CAT-like_dom_sf"/>
</dbReference>
<dbReference type="UniPathway" id="UPA00282"/>
<evidence type="ECO:0000256" key="4">
    <source>
        <dbReference type="ARBA" id="ARBA00013244"/>
    </source>
</evidence>
<dbReference type="SUPFAM" id="SSF52777">
    <property type="entry name" value="CoA-dependent acyltransferases"/>
    <property type="match status" value="1"/>
</dbReference>
<organism evidence="13 14">
    <name type="scientific">Actinokineospora alba</name>
    <dbReference type="NCBI Taxonomy" id="504798"/>
    <lineage>
        <taxon>Bacteria</taxon>
        <taxon>Bacillati</taxon>
        <taxon>Actinomycetota</taxon>
        <taxon>Actinomycetes</taxon>
        <taxon>Pseudonocardiales</taxon>
        <taxon>Pseudonocardiaceae</taxon>
        <taxon>Actinokineospora</taxon>
    </lineage>
</organism>
<dbReference type="PANTHER" id="PTHR31650">
    <property type="entry name" value="O-ACYLTRANSFERASE (WSD1-LIKE) FAMILY PROTEIN"/>
    <property type="match status" value="1"/>
</dbReference>
<evidence type="ECO:0000256" key="10">
    <source>
        <dbReference type="ARBA" id="ARBA00048109"/>
    </source>
</evidence>
<evidence type="ECO:0000259" key="11">
    <source>
        <dbReference type="Pfam" id="PF03007"/>
    </source>
</evidence>
<feature type="domain" description="O-acyltransferase WSD1-like N-terminal" evidence="11">
    <location>
        <begin position="153"/>
        <end position="211"/>
    </location>
</feature>
<dbReference type="InterPro" id="IPR004255">
    <property type="entry name" value="O-acyltransferase_WSD1_N"/>
</dbReference>
<comment type="catalytic activity">
    <reaction evidence="10">
        <text>an acyl-CoA + a 1,2-diacyl-sn-glycerol = a triacyl-sn-glycerol + CoA</text>
        <dbReference type="Rhea" id="RHEA:10868"/>
        <dbReference type="ChEBI" id="CHEBI:17815"/>
        <dbReference type="ChEBI" id="CHEBI:57287"/>
        <dbReference type="ChEBI" id="CHEBI:58342"/>
        <dbReference type="ChEBI" id="CHEBI:64615"/>
        <dbReference type="EC" id="2.3.1.20"/>
    </reaction>
</comment>
<dbReference type="GO" id="GO:0019432">
    <property type="term" value="P:triglyceride biosynthetic process"/>
    <property type="evidence" value="ECO:0007669"/>
    <property type="project" value="UniProtKB-UniPathway"/>
</dbReference>
<dbReference type="Pfam" id="PF06974">
    <property type="entry name" value="WS_DGAT_C"/>
    <property type="match status" value="1"/>
</dbReference>
<reference evidence="14" key="1">
    <citation type="submission" date="2016-10" db="EMBL/GenBank/DDBJ databases">
        <authorList>
            <person name="Varghese N."/>
            <person name="Submissions S."/>
        </authorList>
    </citation>
    <scope>NUCLEOTIDE SEQUENCE [LARGE SCALE GENOMIC DNA]</scope>
    <source>
        <strain evidence="14">IBRC-M 10655</strain>
    </source>
</reference>
<feature type="domain" description="O-acyltransferase WSD1-like N-terminal" evidence="11">
    <location>
        <begin position="1"/>
        <end position="144"/>
    </location>
</feature>
<evidence type="ECO:0000256" key="8">
    <source>
        <dbReference type="ARBA" id="ARBA00023098"/>
    </source>
</evidence>
<sequence length="402" mass="42827">MHVGAVAVFRPRTPVDPDEVARLLADRIDAMPKLRKRVRSTLFPPGGAEWASTPDFRAADQISVYRLPEELDLLDAYASSWVERPLDLSRPPWDLHVVAGLPHGEFAVLFKLHHALTDGAGAVEIAAGLLDGLCEHPQPAESAPAPLPGLLDRVRQGVDVAGSVVQAMRAPWSAPLLSRTTPAREFARVRLDLADIKHIRRTHGGTVNDVVLAVLTGALRDWMEGSGRKVDGVDVRALIPVNIRGRGDAGGGNQISGYLCDLPVGEPDPVARLKTVRTAMDANKLAGPKKGAGALSMMASWLPPLAHRVGTRLLAAATPMLFDTVVTAVPFPPMVLRLAGAEMREVYPIVPIAPGHRVSIAVSTYRDGVHIGINADAGAVANLGRFADAIVKSTATLHELCA</sequence>
<comment type="similarity">
    <text evidence="3">Belongs to the long-chain O-acyltransferase family.</text>
</comment>
<comment type="pathway">
    <text evidence="1">Glycerolipid metabolism; triacylglycerol biosynthesis.</text>
</comment>
<evidence type="ECO:0000313" key="14">
    <source>
        <dbReference type="Proteomes" id="UP000199651"/>
    </source>
</evidence>
<dbReference type="Proteomes" id="UP000199651">
    <property type="component" value="Unassembled WGS sequence"/>
</dbReference>
<feature type="domain" description="O-acyltransferase WSD1 C-terminal" evidence="12">
    <location>
        <begin position="252"/>
        <end position="394"/>
    </location>
</feature>
<dbReference type="EMBL" id="FNJB01000003">
    <property type="protein sequence ID" value="SDO44372.1"/>
    <property type="molecule type" value="Genomic_DNA"/>
</dbReference>
<dbReference type="GO" id="GO:0004144">
    <property type="term" value="F:diacylglycerol O-acyltransferase activity"/>
    <property type="evidence" value="ECO:0007669"/>
    <property type="project" value="UniProtKB-EC"/>
</dbReference>
<evidence type="ECO:0000256" key="5">
    <source>
        <dbReference type="ARBA" id="ARBA00022516"/>
    </source>
</evidence>
<dbReference type="Pfam" id="PF03007">
    <property type="entry name" value="WS_DGAT_cat"/>
    <property type="match status" value="2"/>
</dbReference>
<keyword evidence="9 13" id="KW-0012">Acyltransferase</keyword>
<gene>
    <name evidence="13" type="ORF">SAMN05192558_103124</name>
</gene>
<protein>
    <recommendedName>
        <fullName evidence="4">diacylglycerol O-acyltransferase</fullName>
        <ecNumber evidence="4">2.3.1.20</ecNumber>
    </recommendedName>
</protein>
<dbReference type="InterPro" id="IPR009721">
    <property type="entry name" value="O-acyltransferase_WSD1_C"/>
</dbReference>
<proteinExistence type="inferred from homology"/>
<evidence type="ECO:0000313" key="13">
    <source>
        <dbReference type="EMBL" id="SDO44372.1"/>
    </source>
</evidence>
<comment type="pathway">
    <text evidence="2">Lipid metabolism.</text>
</comment>
<dbReference type="GO" id="GO:0006071">
    <property type="term" value="P:glycerol metabolic process"/>
    <property type="evidence" value="ECO:0007669"/>
    <property type="project" value="UniProtKB-KW"/>
</dbReference>
<keyword evidence="7" id="KW-0319">Glycerol metabolism</keyword>
<evidence type="ECO:0000256" key="7">
    <source>
        <dbReference type="ARBA" id="ARBA00022798"/>
    </source>
</evidence>
<dbReference type="PANTHER" id="PTHR31650:SF1">
    <property type="entry name" value="WAX ESTER SYNTHASE_DIACYLGLYCEROL ACYLTRANSFERASE 4-RELATED"/>
    <property type="match status" value="1"/>
</dbReference>
<dbReference type="STRING" id="504798.SAMN05421871_102925"/>
<evidence type="ECO:0000256" key="6">
    <source>
        <dbReference type="ARBA" id="ARBA00022679"/>
    </source>
</evidence>
<dbReference type="GO" id="GO:0071731">
    <property type="term" value="P:response to nitric oxide"/>
    <property type="evidence" value="ECO:0007669"/>
    <property type="project" value="TreeGrafter"/>
</dbReference>
<dbReference type="AlphaFoldDB" id="A0A1H0JLC9"/>
<dbReference type="GO" id="GO:0051701">
    <property type="term" value="P:biological process involved in interaction with host"/>
    <property type="evidence" value="ECO:0007669"/>
    <property type="project" value="TreeGrafter"/>
</dbReference>
<dbReference type="GO" id="GO:0001666">
    <property type="term" value="P:response to hypoxia"/>
    <property type="evidence" value="ECO:0007669"/>
    <property type="project" value="TreeGrafter"/>
</dbReference>
<dbReference type="GO" id="GO:0005886">
    <property type="term" value="C:plasma membrane"/>
    <property type="evidence" value="ECO:0007669"/>
    <property type="project" value="TreeGrafter"/>
</dbReference>